<proteinExistence type="predicted"/>
<feature type="compositionally biased region" description="Polar residues" evidence="1">
    <location>
        <begin position="168"/>
        <end position="177"/>
    </location>
</feature>
<evidence type="ECO:0000313" key="3">
    <source>
        <dbReference type="Proteomes" id="UP000712281"/>
    </source>
</evidence>
<gene>
    <name evidence="2" type="ORF">F2Q68_00044875</name>
</gene>
<evidence type="ECO:0000256" key="1">
    <source>
        <dbReference type="SAM" id="MobiDB-lite"/>
    </source>
</evidence>
<accession>A0A8S9LNE1</accession>
<reference evidence="2" key="1">
    <citation type="submission" date="2019-12" db="EMBL/GenBank/DDBJ databases">
        <title>Genome sequencing and annotation of Brassica cretica.</title>
        <authorList>
            <person name="Studholme D.J."/>
            <person name="Sarris P.F."/>
        </authorList>
    </citation>
    <scope>NUCLEOTIDE SEQUENCE</scope>
    <source>
        <strain evidence="2">PFS-001/15</strain>
        <tissue evidence="2">Leaf</tissue>
    </source>
</reference>
<evidence type="ECO:0000313" key="2">
    <source>
        <dbReference type="EMBL" id="KAF2608042.1"/>
    </source>
</evidence>
<dbReference type="Proteomes" id="UP000712281">
    <property type="component" value="Unassembled WGS sequence"/>
</dbReference>
<feature type="region of interest" description="Disordered" evidence="1">
    <location>
        <begin position="38"/>
        <end position="76"/>
    </location>
</feature>
<name>A0A8S9LNE1_BRACR</name>
<comment type="caution">
    <text evidence="2">The sequence shown here is derived from an EMBL/GenBank/DDBJ whole genome shotgun (WGS) entry which is preliminary data.</text>
</comment>
<dbReference type="AlphaFoldDB" id="A0A8S9LNE1"/>
<sequence>MAEKKKKSSAGKKTWKLSFQLRCGRRWFTPSINRQLTTVGCPRPVDRSVHGVSSQQPPPEVSRGHRRRDPKGSDSRHPKCILCYWSSPSQSPSLTHISTINSIKTEIHRTTPPKPTNHQNTEAFIESLRFRNSTTAEKRRASKMPNRQLCRQVAQRSNSPRHRLTDNLAATPTKPQI</sequence>
<protein>
    <submittedName>
        <fullName evidence="2">Uncharacterized protein</fullName>
    </submittedName>
</protein>
<dbReference type="EMBL" id="QGKW02000276">
    <property type="protein sequence ID" value="KAF2608042.1"/>
    <property type="molecule type" value="Genomic_DNA"/>
</dbReference>
<organism evidence="2 3">
    <name type="scientific">Brassica cretica</name>
    <name type="common">Mustard</name>
    <dbReference type="NCBI Taxonomy" id="69181"/>
    <lineage>
        <taxon>Eukaryota</taxon>
        <taxon>Viridiplantae</taxon>
        <taxon>Streptophyta</taxon>
        <taxon>Embryophyta</taxon>
        <taxon>Tracheophyta</taxon>
        <taxon>Spermatophyta</taxon>
        <taxon>Magnoliopsida</taxon>
        <taxon>eudicotyledons</taxon>
        <taxon>Gunneridae</taxon>
        <taxon>Pentapetalae</taxon>
        <taxon>rosids</taxon>
        <taxon>malvids</taxon>
        <taxon>Brassicales</taxon>
        <taxon>Brassicaceae</taxon>
        <taxon>Brassiceae</taxon>
        <taxon>Brassica</taxon>
    </lineage>
</organism>
<feature type="region of interest" description="Disordered" evidence="1">
    <location>
        <begin position="134"/>
        <end position="177"/>
    </location>
</feature>